<evidence type="ECO:0000313" key="2">
    <source>
        <dbReference type="Proteomes" id="UP000256478"/>
    </source>
</evidence>
<comment type="caution">
    <text evidence="1">The sequence shown here is derived from an EMBL/GenBank/DDBJ whole genome shotgun (WGS) entry which is preliminary data.</text>
</comment>
<gene>
    <name evidence="1" type="ORF">DXX93_02850</name>
</gene>
<name>A0A3E0TMV3_9GAMM</name>
<dbReference type="EMBL" id="QUOU01000001">
    <property type="protein sequence ID" value="REL25590.1"/>
    <property type="molecule type" value="Genomic_DNA"/>
</dbReference>
<dbReference type="OrthoDB" id="583309at2"/>
<dbReference type="GO" id="GO:0005737">
    <property type="term" value="C:cytoplasm"/>
    <property type="evidence" value="ECO:0007669"/>
    <property type="project" value="TreeGrafter"/>
</dbReference>
<dbReference type="Gene3D" id="3.30.470.20">
    <property type="entry name" value="ATP-grasp fold, B domain"/>
    <property type="match status" value="1"/>
</dbReference>
<organism evidence="1 2">
    <name type="scientific">Thalassotalea euphylliae</name>
    <dbReference type="NCBI Taxonomy" id="1655234"/>
    <lineage>
        <taxon>Bacteria</taxon>
        <taxon>Pseudomonadati</taxon>
        <taxon>Pseudomonadota</taxon>
        <taxon>Gammaproteobacteria</taxon>
        <taxon>Alteromonadales</taxon>
        <taxon>Colwelliaceae</taxon>
        <taxon>Thalassotalea</taxon>
    </lineage>
</organism>
<dbReference type="RefSeq" id="WP_116006720.1">
    <property type="nucleotide sequence ID" value="NZ_QUOU01000001.1"/>
</dbReference>
<dbReference type="PANTHER" id="PTHR21621">
    <property type="entry name" value="RIBOSOMAL PROTEIN S6 MODIFICATION PROTEIN"/>
    <property type="match status" value="1"/>
</dbReference>
<evidence type="ECO:0008006" key="3">
    <source>
        <dbReference type="Google" id="ProtNLM"/>
    </source>
</evidence>
<dbReference type="GO" id="GO:0018169">
    <property type="term" value="F:ribosomal S6-glutamic acid ligase activity"/>
    <property type="evidence" value="ECO:0007669"/>
    <property type="project" value="TreeGrafter"/>
</dbReference>
<dbReference type="GO" id="GO:0009432">
    <property type="term" value="P:SOS response"/>
    <property type="evidence" value="ECO:0007669"/>
    <property type="project" value="TreeGrafter"/>
</dbReference>
<protein>
    <recommendedName>
        <fullName evidence="3">ATP-grasp domain-containing protein</fullName>
    </recommendedName>
</protein>
<dbReference type="AlphaFoldDB" id="A0A3E0TMV3"/>
<sequence>MKPYQLKIALETGFRIPPTIITNSSKQAAEFIRKYPKVIYKPLNGYVWDECQSYATYTSLVKENEPALKNVSLFRSTPSIFQKQIRKKFEVRAQFFGATCFAVKIDSNTIKLGELDWRRHQEDLKEFQEFDLPDKVYEKCLKLMNRLGIVVGAFDFIIDKDDVWHYLEVNEAGQFLFLEKWCPHLPILDAFCEFLTSNKSDFLYTKKHKKVIKLEDVQKDLVEVA</sequence>
<reference evidence="1 2" key="1">
    <citation type="submission" date="2018-08" db="EMBL/GenBank/DDBJ databases">
        <title>Thalassotalea euphylliae genome.</title>
        <authorList>
            <person name="Summers S."/>
            <person name="Rice S.A."/>
            <person name="Freckelton M.L."/>
            <person name="Nedved B.T."/>
            <person name="Hadfield M.G."/>
        </authorList>
    </citation>
    <scope>NUCLEOTIDE SEQUENCE [LARGE SCALE GENOMIC DNA]</scope>
    <source>
        <strain evidence="1 2">H1</strain>
    </source>
</reference>
<dbReference type="PANTHER" id="PTHR21621:SF0">
    <property type="entry name" value="BETA-CITRYLGLUTAMATE SYNTHASE B-RELATED"/>
    <property type="match status" value="1"/>
</dbReference>
<proteinExistence type="predicted"/>
<evidence type="ECO:0000313" key="1">
    <source>
        <dbReference type="EMBL" id="REL25590.1"/>
    </source>
</evidence>
<dbReference type="SUPFAM" id="SSF56059">
    <property type="entry name" value="Glutathione synthetase ATP-binding domain-like"/>
    <property type="match status" value="1"/>
</dbReference>
<accession>A0A3E0TMV3</accession>
<dbReference type="Proteomes" id="UP000256478">
    <property type="component" value="Unassembled WGS sequence"/>
</dbReference>